<dbReference type="PANTHER" id="PTHR43745:SF2">
    <property type="entry name" value="NITROREDUCTASE MJ1384-RELATED"/>
    <property type="match status" value="1"/>
</dbReference>
<evidence type="ECO:0000259" key="1">
    <source>
        <dbReference type="Pfam" id="PF00881"/>
    </source>
</evidence>
<dbReference type="GO" id="GO:0016491">
    <property type="term" value="F:oxidoreductase activity"/>
    <property type="evidence" value="ECO:0007669"/>
    <property type="project" value="InterPro"/>
</dbReference>
<organism evidence="2 3">
    <name type="scientific">Anaerocolumna xylanovorans DSM 12503</name>
    <dbReference type="NCBI Taxonomy" id="1121345"/>
    <lineage>
        <taxon>Bacteria</taxon>
        <taxon>Bacillati</taxon>
        <taxon>Bacillota</taxon>
        <taxon>Clostridia</taxon>
        <taxon>Lachnospirales</taxon>
        <taxon>Lachnospiraceae</taxon>
        <taxon>Anaerocolumna</taxon>
    </lineage>
</organism>
<protein>
    <submittedName>
        <fullName evidence="2">SagB-type dehydrogenase domain-containing protein</fullName>
    </submittedName>
</protein>
<dbReference type="InterPro" id="IPR000415">
    <property type="entry name" value="Nitroreductase-like"/>
</dbReference>
<feature type="domain" description="Nitroreductase" evidence="1">
    <location>
        <begin position="145"/>
        <end position="322"/>
    </location>
</feature>
<gene>
    <name evidence="2" type="ORF">SAMN02745217_03585</name>
</gene>
<proteinExistence type="predicted"/>
<dbReference type="AlphaFoldDB" id="A0A1M7YIG8"/>
<name>A0A1M7YIG8_9FIRM</name>
<reference evidence="2 3" key="1">
    <citation type="submission" date="2016-12" db="EMBL/GenBank/DDBJ databases">
        <authorList>
            <person name="Song W.-J."/>
            <person name="Kurnit D.M."/>
        </authorList>
    </citation>
    <scope>NUCLEOTIDE SEQUENCE [LARGE SCALE GENOMIC DNA]</scope>
    <source>
        <strain evidence="2 3">DSM 12503</strain>
    </source>
</reference>
<dbReference type="InterPro" id="IPR020051">
    <property type="entry name" value="SagB-type_dehydrogenase"/>
</dbReference>
<evidence type="ECO:0000313" key="3">
    <source>
        <dbReference type="Proteomes" id="UP000184612"/>
    </source>
</evidence>
<dbReference type="EMBL" id="FRFD01000011">
    <property type="protein sequence ID" value="SHO52328.1"/>
    <property type="molecule type" value="Genomic_DNA"/>
</dbReference>
<dbReference type="CDD" id="cd02142">
    <property type="entry name" value="McbC_SagB-like_oxidoreductase"/>
    <property type="match status" value="1"/>
</dbReference>
<dbReference type="Gene3D" id="3.40.109.10">
    <property type="entry name" value="NADH Oxidase"/>
    <property type="match status" value="1"/>
</dbReference>
<dbReference type="STRING" id="1121345.SAMN02745217_03585"/>
<dbReference type="Proteomes" id="UP000184612">
    <property type="component" value="Unassembled WGS sequence"/>
</dbReference>
<dbReference type="PANTHER" id="PTHR43745">
    <property type="entry name" value="NITROREDUCTASE MJ1384-RELATED"/>
    <property type="match status" value="1"/>
</dbReference>
<keyword evidence="3" id="KW-1185">Reference proteome</keyword>
<dbReference type="InterPro" id="IPR029479">
    <property type="entry name" value="Nitroreductase"/>
</dbReference>
<evidence type="ECO:0000313" key="2">
    <source>
        <dbReference type="EMBL" id="SHO52328.1"/>
    </source>
</evidence>
<accession>A0A1M7YIG8</accession>
<sequence length="326" mass="38188">MVEAGTIIFWSYSVQWKYDKKNLIISGLNYDLYLSLFPGFYIYTVDGIRYDQLLRSFEEDERDLAEELIKKLMEKNVLVTNVMGIHELFDPQQKYFMPHNNYDEEMMFDASKVEDFKRQAQQRNDKREENEIALPAYDWDAEKSRRESIRSFSNNCISSKDFAYVLNGLRQKKIPDNKRRYCYPSAGGLYPIDCYLYVKENIVEGIGGGLYFYSPANHSLRLLDKILIPKTIHYLNNREIYSSSAFSIYFVYNPCFSMPKYGGMGYYYAILDTGIMMQLLTMQALERNIGSCIIGDLNSKKLKEYMKLASGQIYLGCMEMGYYESK</sequence>
<dbReference type="NCBIfam" id="TIGR03605">
    <property type="entry name" value="antibiot_sagB"/>
    <property type="match status" value="1"/>
</dbReference>
<dbReference type="InterPro" id="IPR052544">
    <property type="entry name" value="Bacteriocin_Proc_Enz"/>
</dbReference>
<dbReference type="SUPFAM" id="SSF55469">
    <property type="entry name" value="FMN-dependent nitroreductase-like"/>
    <property type="match status" value="1"/>
</dbReference>
<dbReference type="Pfam" id="PF00881">
    <property type="entry name" value="Nitroreductase"/>
    <property type="match status" value="1"/>
</dbReference>